<feature type="region of interest" description="Disordered" evidence="1">
    <location>
        <begin position="95"/>
        <end position="146"/>
    </location>
</feature>
<keyword evidence="2" id="KW-1133">Transmembrane helix</keyword>
<reference evidence="4" key="1">
    <citation type="submission" date="2021-01" db="EMBL/GenBank/DDBJ databases">
        <authorList>
            <person name="Corre E."/>
            <person name="Pelletier E."/>
            <person name="Niang G."/>
            <person name="Scheremetjew M."/>
            <person name="Finn R."/>
            <person name="Kale V."/>
            <person name="Holt S."/>
            <person name="Cochrane G."/>
            <person name="Meng A."/>
            <person name="Brown T."/>
            <person name="Cohen L."/>
        </authorList>
    </citation>
    <scope>NUCLEOTIDE SEQUENCE</scope>
    <source>
        <strain evidence="4">CCMP1897</strain>
    </source>
</reference>
<dbReference type="InterPro" id="IPR005069">
    <property type="entry name" value="Nucl-diP-sugar_transferase"/>
</dbReference>
<evidence type="ECO:0000256" key="1">
    <source>
        <dbReference type="SAM" id="MobiDB-lite"/>
    </source>
</evidence>
<evidence type="ECO:0000313" key="4">
    <source>
        <dbReference type="EMBL" id="CAE0606296.1"/>
    </source>
</evidence>
<feature type="domain" description="Nucleotide-diphospho-sugar transferase" evidence="3">
    <location>
        <begin position="484"/>
        <end position="564"/>
    </location>
</feature>
<sequence>MAGGRAKVPRSKLLPPRALIYLTGLAFTVFVLFTFDLPVSQRDLERREIGMVRLNYEDQTYGKGKQDILVWDPKKGDLDVVPSMTAHHVHRHIEPEDGWTLKKDGSSERPSEQPQGTVSLIKGSTNRSSDKQTTETDDQLHPRPPLSLEAFQGLSTRGAKVAAEEFHNAPARLSIVVYVSRTAHAHTDEADNSLLSTALQSYAQLTPQRDILVFVDSPSDCTSMVDIARQSNCLPVPCFHAQYGKPIMSCVLMMSQKVVRTEYIVFLTGPHVLTKHFSLAFQTLRRVFSDFAMVGTTWDVDASLASRSWDTILGDWDNNRPLYGTSYAQESNDVGFILLHKNALPPEDFPPFLITGNSWTSWLLSFLFTQKKVRVIDVSDAALVFRDKNRIQTPFADLVSDLKVSMKESKAKMATGKLANVDFYLAGKCPMPSCMLYPNRNSELVTAVHRHASAAGHVSLIPFNHYFVPIAKNWVCHARSSGIGNFILLAEDLFSYEEMKEFGAPVVLMPDAPTRERVRASSSPHGDKVASKLFRVALSVLEMGFNVLISDIDTVWFENVLHYMGKKCSFTMLGRDGTLFSDALIAIQADKSGLNFWKEVVKCLSKDSAYGPLLRLRNIQKWKSSWKDTCLSVLTQKARKEDPAFSVCHFSDPYFSATSEFFTGIGYQLQGIWPAFVHTRIGKDADVLEQSLKTWQLWRLSSQGKCVTTWQQSQISPPPSYAEKITLLISVVASANPDSLARLLGQLQSASYIHPNREVAINLELLIEKPKASATAQATGLLHKCLEVANGYGWEWGSYHIHMHEAGQSALEKLLGVWLPASESEFRLVLDESAEISPLFASVIFELLEKYYFDSAKFNPQIFGLCIQRQHSSVSQQSMSQDISKLVGRKQVYGYQLFGGYGTLFFPSHWEKFQDWAIEGKFLWRKLCLPKLASNQWIKERRGGYAALMALLTRFLFDEGWYFLFLNLQDGSTLMTSWNEKEYRVKLGLKVRSLRGNDAFFATNDSLENFIPPDLSEVPTYDLHLRQVMEPAQLLQRKSFLVNLNIDQLCRIL</sequence>
<feature type="transmembrane region" description="Helical" evidence="2">
    <location>
        <begin position="20"/>
        <end position="39"/>
    </location>
</feature>
<dbReference type="EMBL" id="HBIS01000140">
    <property type="protein sequence ID" value="CAE0606296.1"/>
    <property type="molecule type" value="Transcribed_RNA"/>
</dbReference>
<gene>
    <name evidence="4" type="ORF">PSAL00342_LOCUS112</name>
</gene>
<protein>
    <recommendedName>
        <fullName evidence="3">Nucleotide-diphospho-sugar transferase domain-containing protein</fullName>
    </recommendedName>
</protein>
<dbReference type="PANTHER" id="PTHR33604">
    <property type="entry name" value="OSJNBA0004B13.7 PROTEIN"/>
    <property type="match status" value="1"/>
</dbReference>
<name>A0A7S3U8N8_9CHLO</name>
<dbReference type="PANTHER" id="PTHR33604:SF3">
    <property type="entry name" value="OSJNBA0004B13.7 PROTEIN"/>
    <property type="match status" value="1"/>
</dbReference>
<keyword evidence="2" id="KW-0812">Transmembrane</keyword>
<dbReference type="Pfam" id="PF03407">
    <property type="entry name" value="Nucleotid_trans"/>
    <property type="match status" value="1"/>
</dbReference>
<keyword evidence="2" id="KW-0472">Membrane</keyword>
<accession>A0A7S3U8N8</accession>
<dbReference type="AlphaFoldDB" id="A0A7S3U8N8"/>
<feature type="compositionally biased region" description="Basic and acidic residues" evidence="1">
    <location>
        <begin position="95"/>
        <end position="111"/>
    </location>
</feature>
<feature type="compositionally biased region" description="Polar residues" evidence="1">
    <location>
        <begin position="112"/>
        <end position="127"/>
    </location>
</feature>
<feature type="compositionally biased region" description="Basic and acidic residues" evidence="1">
    <location>
        <begin position="128"/>
        <end position="141"/>
    </location>
</feature>
<evidence type="ECO:0000259" key="3">
    <source>
        <dbReference type="Pfam" id="PF03407"/>
    </source>
</evidence>
<proteinExistence type="predicted"/>
<organism evidence="4">
    <name type="scientific">Picocystis salinarum</name>
    <dbReference type="NCBI Taxonomy" id="88271"/>
    <lineage>
        <taxon>Eukaryota</taxon>
        <taxon>Viridiplantae</taxon>
        <taxon>Chlorophyta</taxon>
        <taxon>Picocystophyceae</taxon>
        <taxon>Picocystales</taxon>
        <taxon>Picocystaceae</taxon>
        <taxon>Picocystis</taxon>
    </lineage>
</organism>
<evidence type="ECO:0000256" key="2">
    <source>
        <dbReference type="SAM" id="Phobius"/>
    </source>
</evidence>